<reference evidence="2" key="1">
    <citation type="journal article" date="2020" name="New Phytol.">
        <title>Comparative genomics reveals dynamic genome evolution in host specialist ectomycorrhizal fungi.</title>
        <authorList>
            <person name="Lofgren L.A."/>
            <person name="Nguyen N.H."/>
            <person name="Vilgalys R."/>
            <person name="Ruytinx J."/>
            <person name="Liao H.L."/>
            <person name="Branco S."/>
            <person name="Kuo A."/>
            <person name="LaButti K."/>
            <person name="Lipzen A."/>
            <person name="Andreopoulos W."/>
            <person name="Pangilinan J."/>
            <person name="Riley R."/>
            <person name="Hundley H."/>
            <person name="Na H."/>
            <person name="Barry K."/>
            <person name="Grigoriev I.V."/>
            <person name="Stajich J.E."/>
            <person name="Kennedy P.G."/>
        </authorList>
    </citation>
    <scope>NUCLEOTIDE SEQUENCE</scope>
    <source>
        <strain evidence="2">S12</strain>
    </source>
</reference>
<dbReference type="EMBL" id="JABBWE010000002">
    <property type="protein sequence ID" value="KAG1806847.1"/>
    <property type="molecule type" value="Genomic_DNA"/>
</dbReference>
<organism evidence="2 3">
    <name type="scientific">Suillus plorans</name>
    <dbReference type="NCBI Taxonomy" id="116603"/>
    <lineage>
        <taxon>Eukaryota</taxon>
        <taxon>Fungi</taxon>
        <taxon>Dikarya</taxon>
        <taxon>Basidiomycota</taxon>
        <taxon>Agaricomycotina</taxon>
        <taxon>Agaricomycetes</taxon>
        <taxon>Agaricomycetidae</taxon>
        <taxon>Boletales</taxon>
        <taxon>Suillineae</taxon>
        <taxon>Suillaceae</taxon>
        <taxon>Suillus</taxon>
    </lineage>
</organism>
<dbReference type="RefSeq" id="XP_041167318.1">
    <property type="nucleotide sequence ID" value="XM_041305610.1"/>
</dbReference>
<keyword evidence="3" id="KW-1185">Reference proteome</keyword>
<evidence type="ECO:0000313" key="2">
    <source>
        <dbReference type="EMBL" id="KAG1806847.1"/>
    </source>
</evidence>
<dbReference type="Proteomes" id="UP000719766">
    <property type="component" value="Unassembled WGS sequence"/>
</dbReference>
<feature type="compositionally biased region" description="Basic and acidic residues" evidence="1">
    <location>
        <begin position="301"/>
        <end position="310"/>
    </location>
</feature>
<name>A0A9P7DZ74_9AGAM</name>
<dbReference type="AlphaFoldDB" id="A0A9P7DZ74"/>
<accession>A0A9P7DZ74</accession>
<protein>
    <submittedName>
        <fullName evidence="2">Uncharacterized protein</fullName>
    </submittedName>
</protein>
<feature type="region of interest" description="Disordered" evidence="1">
    <location>
        <begin position="1"/>
        <end position="25"/>
    </location>
</feature>
<sequence>MVLDPDHGEALLHGQKRNRMPKHAQLDSKACYALRTDKRGMQLLGLSYREVTPNPHDNPCEGGPPPRHPQEPHREVTPNPRDDPHEGGPLHNSHEPRHDPHDALHDTHQPLRGHSREPWYMHNAMHRREESPMIEHDTLHSRDVFYHRDSHNHRYVSRVPNTNHYTFLNSKSFKRPVTAPVTKKVFIVEDVPTTASIVEIPKEPMNESCDLSEYAGLNFIPNDPDRMFQNLTVAAAHVMTSYLQPRDYYGPNEPRTDSEFTMRDTSLALESHYTHGEHERAYPSRYSPVLSPDYAHESRYAQRNGLDKRRTFGGGAYRDSGYPQGRAHNQDSRWMDNVRNVASSSLDYVHCDAVPRAFNRDPTNPPHPPSS</sequence>
<gene>
    <name evidence="2" type="ORF">HD556DRAFT_1436785</name>
</gene>
<feature type="compositionally biased region" description="Basic and acidic residues" evidence="1">
    <location>
        <begin position="68"/>
        <end position="115"/>
    </location>
</feature>
<feature type="region of interest" description="Disordered" evidence="1">
    <location>
        <begin position="49"/>
        <end position="115"/>
    </location>
</feature>
<evidence type="ECO:0000313" key="3">
    <source>
        <dbReference type="Proteomes" id="UP000719766"/>
    </source>
</evidence>
<evidence type="ECO:0000256" key="1">
    <source>
        <dbReference type="SAM" id="MobiDB-lite"/>
    </source>
</evidence>
<dbReference type="GeneID" id="64599374"/>
<feature type="compositionally biased region" description="Basic and acidic residues" evidence="1">
    <location>
        <begin position="1"/>
        <end position="10"/>
    </location>
</feature>
<feature type="region of interest" description="Disordered" evidence="1">
    <location>
        <begin position="301"/>
        <end position="331"/>
    </location>
</feature>
<dbReference type="OrthoDB" id="2668062at2759"/>
<proteinExistence type="predicted"/>
<comment type="caution">
    <text evidence="2">The sequence shown here is derived from an EMBL/GenBank/DDBJ whole genome shotgun (WGS) entry which is preliminary data.</text>
</comment>